<dbReference type="PANTHER" id="PTHR47069:SF1">
    <property type="entry name" value="OS03G0580500 PROTEIN"/>
    <property type="match status" value="1"/>
</dbReference>
<proteinExistence type="predicted"/>
<evidence type="ECO:0000313" key="2">
    <source>
        <dbReference type="EMBL" id="TKW03639.1"/>
    </source>
</evidence>
<feature type="compositionally biased region" description="Polar residues" evidence="1">
    <location>
        <begin position="142"/>
        <end position="154"/>
    </location>
</feature>
<reference evidence="2" key="1">
    <citation type="submission" date="2019-03" db="EMBL/GenBank/DDBJ databases">
        <title>WGS assembly of Setaria viridis.</title>
        <authorList>
            <person name="Huang P."/>
            <person name="Jenkins J."/>
            <person name="Grimwood J."/>
            <person name="Barry K."/>
            <person name="Healey A."/>
            <person name="Mamidi S."/>
            <person name="Sreedasyam A."/>
            <person name="Shu S."/>
            <person name="Feldman M."/>
            <person name="Wu J."/>
            <person name="Yu Y."/>
            <person name="Chen C."/>
            <person name="Johnson J."/>
            <person name="Rokhsar D."/>
            <person name="Baxter I."/>
            <person name="Schmutz J."/>
            <person name="Brutnell T."/>
            <person name="Kellogg E."/>
        </authorList>
    </citation>
    <scope>NUCLEOTIDE SEQUENCE [LARGE SCALE GENOMIC DNA]</scope>
</reference>
<sequence length="276" mass="31315">MGDKATWGDAFLRHLIDGCKEKIEAGNRSMEIFTTTGWKNVIFKFAEKSGDRRTKKTIEEQVRYSEKGVFNVYGVQELCHWSWMGRGKINYRLLRRWWNGHLTRCNNRDKGIKCNHVKFQKQGPKFLDDLRILFGKAHVSASSASYPGDISSNEASDEDVDEIPQPTQKDKIVNLGKRKRKGTSIGVEEKDEKSPFFHLYKNTCSKIETATERISTSVEASSASPTNLVPTVGETMKMVKECGVQEETALMYTAASLIVKPKFRELFSSLETTKAL</sequence>
<organism evidence="2 3">
    <name type="scientific">Setaria viridis</name>
    <name type="common">Green bristlegrass</name>
    <name type="synonym">Setaria italica subsp. viridis</name>
    <dbReference type="NCBI Taxonomy" id="4556"/>
    <lineage>
        <taxon>Eukaryota</taxon>
        <taxon>Viridiplantae</taxon>
        <taxon>Streptophyta</taxon>
        <taxon>Embryophyta</taxon>
        <taxon>Tracheophyta</taxon>
        <taxon>Spermatophyta</taxon>
        <taxon>Magnoliopsida</taxon>
        <taxon>Liliopsida</taxon>
        <taxon>Poales</taxon>
        <taxon>Poaceae</taxon>
        <taxon>PACMAD clade</taxon>
        <taxon>Panicoideae</taxon>
        <taxon>Panicodae</taxon>
        <taxon>Paniceae</taxon>
        <taxon>Cenchrinae</taxon>
        <taxon>Setaria</taxon>
    </lineage>
</organism>
<gene>
    <name evidence="2" type="ORF">SEVIR_7G053600v2</name>
</gene>
<evidence type="ECO:0000313" key="3">
    <source>
        <dbReference type="Proteomes" id="UP000298652"/>
    </source>
</evidence>
<dbReference type="Proteomes" id="UP000298652">
    <property type="component" value="Chromosome 7"/>
</dbReference>
<accession>A0A4U6TSD5</accession>
<name>A0A4U6TSD5_SETVI</name>
<dbReference type="PANTHER" id="PTHR47069">
    <property type="match status" value="1"/>
</dbReference>
<evidence type="ECO:0000256" key="1">
    <source>
        <dbReference type="SAM" id="MobiDB-lite"/>
    </source>
</evidence>
<dbReference type="AlphaFoldDB" id="A0A4U6TSD5"/>
<feature type="region of interest" description="Disordered" evidence="1">
    <location>
        <begin position="142"/>
        <end position="162"/>
    </location>
</feature>
<protein>
    <recommendedName>
        <fullName evidence="4">Myb/SANT-like domain-containing protein</fullName>
    </recommendedName>
</protein>
<keyword evidence="3" id="KW-1185">Reference proteome</keyword>
<evidence type="ECO:0008006" key="4">
    <source>
        <dbReference type="Google" id="ProtNLM"/>
    </source>
</evidence>
<dbReference type="EMBL" id="CM016558">
    <property type="protein sequence ID" value="TKW03639.1"/>
    <property type="molecule type" value="Genomic_DNA"/>
</dbReference>
<dbReference type="Gramene" id="TKW03639">
    <property type="protein sequence ID" value="TKW03639"/>
    <property type="gene ID" value="SEVIR_7G053600v2"/>
</dbReference>